<evidence type="ECO:0000259" key="8">
    <source>
        <dbReference type="Pfam" id="PF00082"/>
    </source>
</evidence>
<dbReference type="RefSeq" id="WP_104508016.1">
    <property type="nucleotide sequence ID" value="NZ_JACIGC010000004.1"/>
</dbReference>
<evidence type="ECO:0000256" key="7">
    <source>
        <dbReference type="SAM" id="SignalP"/>
    </source>
</evidence>
<keyword evidence="10" id="KW-1185">Reference proteome</keyword>
<keyword evidence="3 5" id="KW-0378">Hydrolase</keyword>
<dbReference type="InterPro" id="IPR036852">
    <property type="entry name" value="Peptidase_S8/S53_dom_sf"/>
</dbReference>
<keyword evidence="7" id="KW-0732">Signal</keyword>
<name>A0A2S6N7Y5_9HYPH</name>
<dbReference type="PROSITE" id="PS51892">
    <property type="entry name" value="SUBTILASE"/>
    <property type="match status" value="1"/>
</dbReference>
<evidence type="ECO:0000256" key="1">
    <source>
        <dbReference type="ARBA" id="ARBA00011073"/>
    </source>
</evidence>
<keyword evidence="2 5" id="KW-0645">Protease</keyword>
<evidence type="ECO:0000256" key="4">
    <source>
        <dbReference type="ARBA" id="ARBA00022825"/>
    </source>
</evidence>
<feature type="region of interest" description="Disordered" evidence="6">
    <location>
        <begin position="68"/>
        <end position="122"/>
    </location>
</feature>
<dbReference type="OrthoDB" id="5405281at2"/>
<dbReference type="InterPro" id="IPR000209">
    <property type="entry name" value="Peptidase_S8/S53_dom"/>
</dbReference>
<feature type="chain" id="PRO_5043702746" description="Peptidase S8/S53 domain-containing protein" evidence="7">
    <location>
        <begin position="23"/>
        <end position="516"/>
    </location>
</feature>
<feature type="active site" description="Charge relay system" evidence="5">
    <location>
        <position position="298"/>
    </location>
</feature>
<dbReference type="SUPFAM" id="SSF52743">
    <property type="entry name" value="Subtilisin-like"/>
    <property type="match status" value="1"/>
</dbReference>
<evidence type="ECO:0000313" key="9">
    <source>
        <dbReference type="EMBL" id="PPQ30707.1"/>
    </source>
</evidence>
<dbReference type="Pfam" id="PF00082">
    <property type="entry name" value="Peptidase_S8"/>
    <property type="match status" value="1"/>
</dbReference>
<dbReference type="GO" id="GO:0004252">
    <property type="term" value="F:serine-type endopeptidase activity"/>
    <property type="evidence" value="ECO:0007669"/>
    <property type="project" value="UniProtKB-UniRule"/>
</dbReference>
<feature type="active site" description="Charge relay system" evidence="5">
    <location>
        <position position="451"/>
    </location>
</feature>
<gene>
    <name evidence="9" type="ORF">CCR94_11610</name>
</gene>
<feature type="active site" description="Charge relay system" evidence="5">
    <location>
        <position position="268"/>
    </location>
</feature>
<reference evidence="9 10" key="1">
    <citation type="journal article" date="2018" name="Arch. Microbiol.">
        <title>New insights into the metabolic potential of the phototrophic purple bacterium Rhodopila globiformis DSM 161(T) from its draft genome sequence and evidence for a vanadium-dependent nitrogenase.</title>
        <authorList>
            <person name="Imhoff J.F."/>
            <person name="Rahn T."/>
            <person name="Kunzel S."/>
            <person name="Neulinger S.C."/>
        </authorList>
    </citation>
    <scope>NUCLEOTIDE SEQUENCE [LARGE SCALE GENOMIC DNA]</scope>
    <source>
        <strain evidence="9 10">DSM 16996</strain>
    </source>
</reference>
<dbReference type="InterPro" id="IPR050131">
    <property type="entry name" value="Peptidase_S8_subtilisin-like"/>
</dbReference>
<comment type="caution">
    <text evidence="9">The sequence shown here is derived from an EMBL/GenBank/DDBJ whole genome shotgun (WGS) entry which is preliminary data.</text>
</comment>
<dbReference type="PANTHER" id="PTHR43806">
    <property type="entry name" value="PEPTIDASE S8"/>
    <property type="match status" value="1"/>
</dbReference>
<evidence type="ECO:0000256" key="6">
    <source>
        <dbReference type="SAM" id="MobiDB-lite"/>
    </source>
</evidence>
<evidence type="ECO:0000313" key="10">
    <source>
        <dbReference type="Proteomes" id="UP000239089"/>
    </source>
</evidence>
<dbReference type="Proteomes" id="UP000239089">
    <property type="component" value="Unassembled WGS sequence"/>
</dbReference>
<feature type="signal peptide" evidence="7">
    <location>
        <begin position="1"/>
        <end position="22"/>
    </location>
</feature>
<accession>A0A2S6N7Y5</accession>
<dbReference type="PANTHER" id="PTHR43806:SF11">
    <property type="entry name" value="CEREVISIN-RELATED"/>
    <property type="match status" value="1"/>
</dbReference>
<feature type="domain" description="Peptidase S8/S53" evidence="8">
    <location>
        <begin position="259"/>
        <end position="486"/>
    </location>
</feature>
<evidence type="ECO:0000256" key="3">
    <source>
        <dbReference type="ARBA" id="ARBA00022801"/>
    </source>
</evidence>
<sequence length="516" mass="53492">MKAWRWLLVLPLIAALASPALGQERNFSRGGAGNYRPGAGHHGDFYGGGFLPGLLLGGAAAAAHARDQEFYDPPPRPRHIRRPPPDWMESDEAPPPRHRPHRARPVVMESEAPPRRKKPPPIFAPARARLPALAEQRLAPDEILVAFQAEKVGQAQDFARGQKLDLVEARGLKLIGVTVYRLKLPRGGDLRKTLRRAGRDARLAWAQPNYYYQLQEPDAPASSPPPQPETKDSPAVAPAPEGYAGAALNLAEAHKRARGQGVAVAVIDSQVDAAHPELAGVAVENFDAIGTPGAAHTHGTAMAGAISGHVKLAGAAPAARLLAVRAFDPGGGGARGATLNILAGLDWAADKGAKVVSMSFAGPPDPLMEKMVLAATGKGMVVIAAAGNEGPGAPPQYPGAYAPVIAVGAVDENAKIYSRGNRGAYIKLAAPGVDVLAAAPNGGYDLSTGTSIACAEISGVAALVLEKNPSLDLAALRKILRDSARKIVGEADLGEADAAAALARSPSPLSGEGVSR</sequence>
<keyword evidence="4 5" id="KW-0720">Serine protease</keyword>
<dbReference type="GO" id="GO:0006508">
    <property type="term" value="P:proteolysis"/>
    <property type="evidence" value="ECO:0007669"/>
    <property type="project" value="UniProtKB-KW"/>
</dbReference>
<dbReference type="InterPro" id="IPR015500">
    <property type="entry name" value="Peptidase_S8_subtilisin-rel"/>
</dbReference>
<feature type="region of interest" description="Disordered" evidence="6">
    <location>
        <begin position="215"/>
        <end position="239"/>
    </location>
</feature>
<dbReference type="AlphaFoldDB" id="A0A2S6N7Y5"/>
<comment type="similarity">
    <text evidence="1 5">Belongs to the peptidase S8 family.</text>
</comment>
<dbReference type="Gene3D" id="3.40.50.200">
    <property type="entry name" value="Peptidase S8/S53 domain"/>
    <property type="match status" value="1"/>
</dbReference>
<evidence type="ECO:0000256" key="2">
    <source>
        <dbReference type="ARBA" id="ARBA00022670"/>
    </source>
</evidence>
<organism evidence="9 10">
    <name type="scientific">Rhodoblastus sphagnicola</name>
    <dbReference type="NCBI Taxonomy" id="333368"/>
    <lineage>
        <taxon>Bacteria</taxon>
        <taxon>Pseudomonadati</taxon>
        <taxon>Pseudomonadota</taxon>
        <taxon>Alphaproteobacteria</taxon>
        <taxon>Hyphomicrobiales</taxon>
        <taxon>Rhodoblastaceae</taxon>
        <taxon>Rhodoblastus</taxon>
    </lineage>
</organism>
<dbReference type="EMBL" id="NHSJ01000073">
    <property type="protein sequence ID" value="PPQ30707.1"/>
    <property type="molecule type" value="Genomic_DNA"/>
</dbReference>
<proteinExistence type="inferred from homology"/>
<dbReference type="PRINTS" id="PR00723">
    <property type="entry name" value="SUBTILISIN"/>
</dbReference>
<evidence type="ECO:0000256" key="5">
    <source>
        <dbReference type="PROSITE-ProRule" id="PRU01240"/>
    </source>
</evidence>
<protein>
    <recommendedName>
        <fullName evidence="8">Peptidase S8/S53 domain-containing protein</fullName>
    </recommendedName>
</protein>